<organism evidence="2 3">
    <name type="scientific">Brevibacillus formosus</name>
    <dbReference type="NCBI Taxonomy" id="54913"/>
    <lineage>
        <taxon>Bacteria</taxon>
        <taxon>Bacillati</taxon>
        <taxon>Bacillota</taxon>
        <taxon>Bacilli</taxon>
        <taxon>Bacillales</taxon>
        <taxon>Paenibacillaceae</taxon>
        <taxon>Brevibacillus</taxon>
    </lineage>
</organism>
<dbReference type="Proteomes" id="UP000319498">
    <property type="component" value="Unassembled WGS sequence"/>
</dbReference>
<comment type="caution">
    <text evidence="2">The sequence shown here is derived from an EMBL/GenBank/DDBJ whole genome shotgun (WGS) entry which is preliminary data.</text>
</comment>
<keyword evidence="3" id="KW-1185">Reference proteome</keyword>
<proteinExistence type="predicted"/>
<accession>A0ABQ0T983</accession>
<feature type="region of interest" description="Disordered" evidence="1">
    <location>
        <begin position="1"/>
        <end position="23"/>
    </location>
</feature>
<evidence type="ECO:0000313" key="2">
    <source>
        <dbReference type="EMBL" id="GED59868.1"/>
    </source>
</evidence>
<gene>
    <name evidence="2" type="ORF">BFO01nite_40000</name>
</gene>
<reference evidence="2 3" key="1">
    <citation type="submission" date="2019-06" db="EMBL/GenBank/DDBJ databases">
        <title>Whole genome shotgun sequence of Brevibacillus formosus NBRC 15716.</title>
        <authorList>
            <person name="Hosoyama A."/>
            <person name="Uohara A."/>
            <person name="Ohji S."/>
            <person name="Ichikawa N."/>
        </authorList>
    </citation>
    <scope>NUCLEOTIDE SEQUENCE [LARGE SCALE GENOMIC DNA]</scope>
    <source>
        <strain evidence="2 3">NBRC 15716</strain>
    </source>
</reference>
<evidence type="ECO:0000256" key="1">
    <source>
        <dbReference type="SAM" id="MobiDB-lite"/>
    </source>
</evidence>
<dbReference type="EMBL" id="BJOL01000023">
    <property type="protein sequence ID" value="GED59868.1"/>
    <property type="molecule type" value="Genomic_DNA"/>
</dbReference>
<evidence type="ECO:0000313" key="3">
    <source>
        <dbReference type="Proteomes" id="UP000319498"/>
    </source>
</evidence>
<name>A0ABQ0T983_9BACL</name>
<sequence>MQASVSTPGIQKELITPMTPTSSSEAITSINQRGYLYSFQCWSIEFARKNFINTEMENIKAKISERIMMNVFNDLHSFVHSKSIA</sequence>
<protein>
    <submittedName>
        <fullName evidence="2">Uncharacterized protein</fullName>
    </submittedName>
</protein>